<dbReference type="Pfam" id="PF02412">
    <property type="entry name" value="TSP_3"/>
    <property type="match status" value="2"/>
</dbReference>
<dbReference type="SUPFAM" id="SSF56925">
    <property type="entry name" value="OMPA-like"/>
    <property type="match status" value="1"/>
</dbReference>
<dbReference type="InterPro" id="IPR028974">
    <property type="entry name" value="TSP_type-3_rpt"/>
</dbReference>
<dbReference type="PANTHER" id="PTHR30329">
    <property type="entry name" value="STATOR ELEMENT OF FLAGELLAR MOTOR COMPLEX"/>
    <property type="match status" value="1"/>
</dbReference>
<feature type="compositionally biased region" description="Basic and acidic residues" evidence="11">
    <location>
        <begin position="373"/>
        <end position="388"/>
    </location>
</feature>
<dbReference type="GO" id="GO:0046930">
    <property type="term" value="C:pore complex"/>
    <property type="evidence" value="ECO:0007669"/>
    <property type="project" value="UniProtKB-KW"/>
</dbReference>
<dbReference type="AlphaFoldDB" id="A0A2T5MJM9"/>
<dbReference type="InterPro" id="IPR006664">
    <property type="entry name" value="OMP_bac"/>
</dbReference>
<dbReference type="SUPFAM" id="SSF103647">
    <property type="entry name" value="TSP type-3 repeat"/>
    <property type="match status" value="1"/>
</dbReference>
<evidence type="ECO:0000256" key="3">
    <source>
        <dbReference type="ARBA" id="ARBA00022452"/>
    </source>
</evidence>
<evidence type="ECO:0000256" key="10">
    <source>
        <dbReference type="PROSITE-ProRule" id="PRU00473"/>
    </source>
</evidence>
<dbReference type="InterPro" id="IPR036737">
    <property type="entry name" value="OmpA-like_sf"/>
</dbReference>
<organism evidence="13 14">
    <name type="scientific">Stenotrophobium rhamnosiphilum</name>
    <dbReference type="NCBI Taxonomy" id="2029166"/>
    <lineage>
        <taxon>Bacteria</taxon>
        <taxon>Pseudomonadati</taxon>
        <taxon>Pseudomonadota</taxon>
        <taxon>Gammaproteobacteria</taxon>
        <taxon>Nevskiales</taxon>
        <taxon>Nevskiaceae</taxon>
        <taxon>Stenotrophobium</taxon>
    </lineage>
</organism>
<keyword evidence="5" id="KW-0732">Signal</keyword>
<name>A0A2T5MJM9_9GAMM</name>
<dbReference type="Gene3D" id="4.10.1080.10">
    <property type="entry name" value="TSP type-3 repeat"/>
    <property type="match status" value="1"/>
</dbReference>
<comment type="subcellular location">
    <subcellularLocation>
        <location evidence="1">Cell outer membrane</location>
        <topology evidence="1">Multi-pass membrane protein</topology>
    </subcellularLocation>
</comment>
<feature type="domain" description="OmpA-like" evidence="12">
    <location>
        <begin position="273"/>
        <end position="388"/>
    </location>
</feature>
<dbReference type="PRINTS" id="PR01021">
    <property type="entry name" value="OMPADOMAIN"/>
</dbReference>
<keyword evidence="3" id="KW-1134">Transmembrane beta strand</keyword>
<reference evidence="13 14" key="1">
    <citation type="submission" date="2018-04" db="EMBL/GenBank/DDBJ databases">
        <title>Novel species isolated from glacier.</title>
        <authorList>
            <person name="Liu Q."/>
            <person name="Xin Y.-H."/>
        </authorList>
    </citation>
    <scope>NUCLEOTIDE SEQUENCE [LARGE SCALE GENOMIC DNA]</scope>
    <source>
        <strain evidence="13 14">GT1R17</strain>
    </source>
</reference>
<dbReference type="PANTHER" id="PTHR30329:SF21">
    <property type="entry name" value="LIPOPROTEIN YIAD-RELATED"/>
    <property type="match status" value="1"/>
</dbReference>
<evidence type="ECO:0000256" key="7">
    <source>
        <dbReference type="ARBA" id="ARBA00023114"/>
    </source>
</evidence>
<dbReference type="EMBL" id="QANS01000001">
    <property type="protein sequence ID" value="PTU32782.1"/>
    <property type="molecule type" value="Genomic_DNA"/>
</dbReference>
<dbReference type="GO" id="GO:0005509">
    <property type="term" value="F:calcium ion binding"/>
    <property type="evidence" value="ECO:0007669"/>
    <property type="project" value="InterPro"/>
</dbReference>
<feature type="region of interest" description="Disordered" evidence="11">
    <location>
        <begin position="362"/>
        <end position="388"/>
    </location>
</feature>
<dbReference type="PRINTS" id="PR01023">
    <property type="entry name" value="NAFLGMOTY"/>
</dbReference>
<evidence type="ECO:0000256" key="5">
    <source>
        <dbReference type="ARBA" id="ARBA00022729"/>
    </source>
</evidence>
<dbReference type="Pfam" id="PF00691">
    <property type="entry name" value="OmpA"/>
    <property type="match status" value="1"/>
</dbReference>
<dbReference type="InterPro" id="IPR003367">
    <property type="entry name" value="Thrombospondin_3-like_rpt"/>
</dbReference>
<comment type="caution">
    <text evidence="13">The sequence shown here is derived from an EMBL/GenBank/DDBJ whole genome shotgun (WGS) entry which is preliminary data.</text>
</comment>
<evidence type="ECO:0000256" key="11">
    <source>
        <dbReference type="SAM" id="MobiDB-lite"/>
    </source>
</evidence>
<gene>
    <name evidence="13" type="ORF">CJD38_01295</name>
</gene>
<dbReference type="CDD" id="cd07185">
    <property type="entry name" value="OmpA_C-like"/>
    <property type="match status" value="1"/>
</dbReference>
<dbReference type="GO" id="GO:0007155">
    <property type="term" value="P:cell adhesion"/>
    <property type="evidence" value="ECO:0007669"/>
    <property type="project" value="InterPro"/>
</dbReference>
<keyword evidence="8 10" id="KW-0472">Membrane</keyword>
<evidence type="ECO:0000313" key="14">
    <source>
        <dbReference type="Proteomes" id="UP000244248"/>
    </source>
</evidence>
<keyword evidence="7" id="KW-0626">Porin</keyword>
<evidence type="ECO:0000256" key="9">
    <source>
        <dbReference type="ARBA" id="ARBA00023237"/>
    </source>
</evidence>
<keyword evidence="4" id="KW-0812">Transmembrane</keyword>
<proteinExistence type="predicted"/>
<evidence type="ECO:0000256" key="1">
    <source>
        <dbReference type="ARBA" id="ARBA00004571"/>
    </source>
</evidence>
<evidence type="ECO:0000259" key="12">
    <source>
        <dbReference type="PROSITE" id="PS51123"/>
    </source>
</evidence>
<dbReference type="GO" id="GO:0006811">
    <property type="term" value="P:monoatomic ion transport"/>
    <property type="evidence" value="ECO:0007669"/>
    <property type="project" value="UniProtKB-KW"/>
</dbReference>
<protein>
    <recommendedName>
        <fullName evidence="12">OmpA-like domain-containing protein</fullName>
    </recommendedName>
</protein>
<keyword evidence="6" id="KW-0406">Ion transport</keyword>
<keyword evidence="14" id="KW-1185">Reference proteome</keyword>
<dbReference type="InterPro" id="IPR050330">
    <property type="entry name" value="Bact_OuterMem_StrucFunc"/>
</dbReference>
<dbReference type="SUPFAM" id="SSF103088">
    <property type="entry name" value="OmpA-like"/>
    <property type="match status" value="1"/>
</dbReference>
<dbReference type="InterPro" id="IPR006665">
    <property type="entry name" value="OmpA-like"/>
</dbReference>
<evidence type="ECO:0000256" key="6">
    <source>
        <dbReference type="ARBA" id="ARBA00023065"/>
    </source>
</evidence>
<sequence length="388" mass="40634">MFSYTLSDGDAAVKNGLGGVISVGKRLTDGLNLELNAFYSTMKGDSKAKAGGFSGDAKLKGFGLTALLFPLSSFPNAFGIVSVDYATGSNAPYGQPLFSANPTSVSSLDYRSTVFDLGVGYLWPITERILLRTEARYRMNSHGREFLGIHSGEQSAFYEGVFNVGVLIPLGAKAAAAPVATEAPVEVVAAAAGEADSDGDGVVDSLDKCPDTPAGTKVNAEGCALDTDGDGVPDDIDECPNTPAGAKVLANGCALKGDCRTPKAGEAIDENGCAVNKAFILKGVNFEFDSDRLTADAKEILNGVAETLKSYADLKIEVAGHTDDVGTEAYNLGLSERRANSVKTYLSSRGTDVSRLTPVGYGKTKPLVDGTTDEDRAKNRRVELNVKE</sequence>
<dbReference type="Proteomes" id="UP000244248">
    <property type="component" value="Unassembled WGS sequence"/>
</dbReference>
<dbReference type="PROSITE" id="PS51123">
    <property type="entry name" value="OMPA_2"/>
    <property type="match status" value="1"/>
</dbReference>
<evidence type="ECO:0000256" key="8">
    <source>
        <dbReference type="ARBA" id="ARBA00023136"/>
    </source>
</evidence>
<dbReference type="GO" id="GO:0015288">
    <property type="term" value="F:porin activity"/>
    <property type="evidence" value="ECO:0007669"/>
    <property type="project" value="UniProtKB-KW"/>
</dbReference>
<dbReference type="Gene3D" id="2.40.160.20">
    <property type="match status" value="1"/>
</dbReference>
<dbReference type="InterPro" id="IPR011250">
    <property type="entry name" value="OMP/PagP_B-barrel"/>
</dbReference>
<evidence type="ECO:0000256" key="2">
    <source>
        <dbReference type="ARBA" id="ARBA00022448"/>
    </source>
</evidence>
<evidence type="ECO:0000256" key="4">
    <source>
        <dbReference type="ARBA" id="ARBA00022692"/>
    </source>
</evidence>
<keyword evidence="2" id="KW-0813">Transport</keyword>
<keyword evidence="9" id="KW-0998">Cell outer membrane</keyword>
<dbReference type="GO" id="GO:0009279">
    <property type="term" value="C:cell outer membrane"/>
    <property type="evidence" value="ECO:0007669"/>
    <property type="project" value="UniProtKB-SubCell"/>
</dbReference>
<evidence type="ECO:0000313" key="13">
    <source>
        <dbReference type="EMBL" id="PTU32782.1"/>
    </source>
</evidence>
<dbReference type="Gene3D" id="3.30.1330.60">
    <property type="entry name" value="OmpA-like domain"/>
    <property type="match status" value="1"/>
</dbReference>
<accession>A0A2T5MJM9</accession>